<reference evidence="4" key="2">
    <citation type="submission" date="2019-09" db="UniProtKB">
        <authorList>
            <consortium name="WormBaseParasite"/>
        </authorList>
    </citation>
    <scope>IDENTIFICATION</scope>
</reference>
<gene>
    <name evidence="2" type="ORF">HPBE_LOCUS5732</name>
</gene>
<name>A0A183FGF5_HELPZ</name>
<proteinExistence type="predicted"/>
<protein>
    <submittedName>
        <fullName evidence="4">EFTUD2 domain-containing protein</fullName>
    </submittedName>
</protein>
<evidence type="ECO:0000313" key="4">
    <source>
        <dbReference type="WBParaSite" id="HPBE_0000573101-mRNA-1"/>
    </source>
</evidence>
<feature type="compositionally biased region" description="Acidic residues" evidence="1">
    <location>
        <begin position="28"/>
        <end position="45"/>
    </location>
</feature>
<accession>A0A183FGF5</accession>
<dbReference type="EMBL" id="UZAH01025530">
    <property type="protein sequence ID" value="VDO65640.1"/>
    <property type="molecule type" value="Genomic_DNA"/>
</dbReference>
<evidence type="ECO:0000256" key="1">
    <source>
        <dbReference type="SAM" id="MobiDB-lite"/>
    </source>
</evidence>
<reference evidence="2 3" key="1">
    <citation type="submission" date="2018-11" db="EMBL/GenBank/DDBJ databases">
        <authorList>
            <consortium name="Pathogen Informatics"/>
        </authorList>
    </citation>
    <scope>NUCLEOTIDE SEQUENCE [LARGE SCALE GENOMIC DNA]</scope>
</reference>
<dbReference type="Proteomes" id="UP000050761">
    <property type="component" value="Unassembled WGS sequence"/>
</dbReference>
<feature type="region of interest" description="Disordered" evidence="1">
    <location>
        <begin position="1"/>
        <end position="51"/>
    </location>
</feature>
<evidence type="ECO:0000313" key="3">
    <source>
        <dbReference type="Proteomes" id="UP000050761"/>
    </source>
</evidence>
<organism evidence="3 4">
    <name type="scientific">Heligmosomoides polygyrus</name>
    <name type="common">Parasitic roundworm</name>
    <dbReference type="NCBI Taxonomy" id="6339"/>
    <lineage>
        <taxon>Eukaryota</taxon>
        <taxon>Metazoa</taxon>
        <taxon>Ecdysozoa</taxon>
        <taxon>Nematoda</taxon>
        <taxon>Chromadorea</taxon>
        <taxon>Rhabditida</taxon>
        <taxon>Rhabditina</taxon>
        <taxon>Rhabditomorpha</taxon>
        <taxon>Strongyloidea</taxon>
        <taxon>Heligmosomidae</taxon>
        <taxon>Heligmosomoides</taxon>
    </lineage>
</organism>
<keyword evidence="3" id="KW-1185">Reference proteome</keyword>
<accession>A0A3P7WWG6</accession>
<dbReference type="WBParaSite" id="HPBE_0000573101-mRNA-1">
    <property type="protein sequence ID" value="HPBE_0000573101-mRNA-1"/>
    <property type="gene ID" value="HPBE_0000573101"/>
</dbReference>
<dbReference type="AlphaFoldDB" id="A0A183FGF5"/>
<evidence type="ECO:0000313" key="2">
    <source>
        <dbReference type="EMBL" id="VDO65640.1"/>
    </source>
</evidence>
<sequence>MAPSDSDYFHNMVKEVMGPEEPPPLIDEPSDEDEDDGEGSFDESEVGTIDEYQEEGLYEIRVDEPMEVAVQSNVLSSGFGRRRPLMSVEIA</sequence>